<dbReference type="NCBIfam" id="TIGR00479">
    <property type="entry name" value="rumA"/>
    <property type="match status" value="1"/>
</dbReference>
<keyword evidence="3 4" id="KW-0949">S-adenosyl-L-methionine</keyword>
<comment type="caution">
    <text evidence="7">The sequence shown here is derived from an EMBL/GenBank/DDBJ whole genome shotgun (WGS) entry which is preliminary data.</text>
</comment>
<dbReference type="Pfam" id="PF05958">
    <property type="entry name" value="tRNA_U5-meth_tr"/>
    <property type="match status" value="1"/>
</dbReference>
<dbReference type="InterPro" id="IPR030391">
    <property type="entry name" value="MeTrfase_TrmA_CS"/>
</dbReference>
<dbReference type="Proteomes" id="UP001165427">
    <property type="component" value="Unassembled WGS sequence"/>
</dbReference>
<dbReference type="GO" id="GO:0008173">
    <property type="term" value="F:RNA methyltransferase activity"/>
    <property type="evidence" value="ECO:0007669"/>
    <property type="project" value="InterPro"/>
</dbReference>
<dbReference type="InterPro" id="IPR012340">
    <property type="entry name" value="NA-bd_OB-fold"/>
</dbReference>
<feature type="domain" description="TRAM" evidence="6">
    <location>
        <begin position="1"/>
        <end position="58"/>
    </location>
</feature>
<evidence type="ECO:0000313" key="8">
    <source>
        <dbReference type="Proteomes" id="UP001165427"/>
    </source>
</evidence>
<evidence type="ECO:0000256" key="5">
    <source>
        <dbReference type="PROSITE-ProRule" id="PRU10015"/>
    </source>
</evidence>
<feature type="binding site" evidence="4">
    <location>
        <position position="391"/>
    </location>
    <ligand>
        <name>S-adenosyl-L-methionine</name>
        <dbReference type="ChEBI" id="CHEBI:59789"/>
    </ligand>
</feature>
<feature type="binding site" evidence="4">
    <location>
        <position position="346"/>
    </location>
    <ligand>
        <name>S-adenosyl-L-methionine</name>
        <dbReference type="ChEBI" id="CHEBI:59789"/>
    </ligand>
</feature>
<dbReference type="EC" id="2.1.1.190" evidence="7"/>
<accession>A0AA41R562</accession>
<dbReference type="PANTHER" id="PTHR11061:SF30">
    <property type="entry name" value="TRNA (URACIL(54)-C(5))-METHYLTRANSFERASE"/>
    <property type="match status" value="1"/>
</dbReference>
<name>A0AA41R562_9BACT</name>
<dbReference type="CDD" id="cd02440">
    <property type="entry name" value="AdoMet_MTases"/>
    <property type="match status" value="1"/>
</dbReference>
<dbReference type="SUPFAM" id="SSF53335">
    <property type="entry name" value="S-adenosyl-L-methionine-dependent methyltransferases"/>
    <property type="match status" value="1"/>
</dbReference>
<feature type="active site" description="Nucleophile" evidence="4">
    <location>
        <position position="418"/>
    </location>
</feature>
<dbReference type="GO" id="GO:0001510">
    <property type="term" value="P:RNA methylation"/>
    <property type="evidence" value="ECO:0007669"/>
    <property type="project" value="UniProtKB-ARBA"/>
</dbReference>
<dbReference type="Gene3D" id="2.40.50.140">
    <property type="entry name" value="Nucleic acid-binding proteins"/>
    <property type="match status" value="1"/>
</dbReference>
<dbReference type="Gene3D" id="3.40.50.150">
    <property type="entry name" value="Vaccinia Virus protein VP39"/>
    <property type="match status" value="1"/>
</dbReference>
<evidence type="ECO:0000256" key="2">
    <source>
        <dbReference type="ARBA" id="ARBA00022679"/>
    </source>
</evidence>
<dbReference type="PANTHER" id="PTHR11061">
    <property type="entry name" value="RNA M5U METHYLTRANSFERASE"/>
    <property type="match status" value="1"/>
</dbReference>
<evidence type="ECO:0000313" key="7">
    <source>
        <dbReference type="EMBL" id="MCJ8503044.1"/>
    </source>
</evidence>
<dbReference type="PROSITE" id="PS01231">
    <property type="entry name" value="TRMA_2"/>
    <property type="match status" value="1"/>
</dbReference>
<protein>
    <submittedName>
        <fullName evidence="7">23S rRNA (Uracil(1939)-C(5))-methyltransferase RlmD</fullName>
        <ecNumber evidence="7">2.1.1.190</ecNumber>
    </submittedName>
</protein>
<evidence type="ECO:0000256" key="3">
    <source>
        <dbReference type="ARBA" id="ARBA00022691"/>
    </source>
</evidence>
<dbReference type="Pfam" id="PF01938">
    <property type="entry name" value="TRAM"/>
    <property type="match status" value="1"/>
</dbReference>
<feature type="binding site" evidence="4">
    <location>
        <position position="296"/>
    </location>
    <ligand>
        <name>S-adenosyl-L-methionine</name>
        <dbReference type="ChEBI" id="CHEBI:59789"/>
    </ligand>
</feature>
<keyword evidence="8" id="KW-1185">Reference proteome</keyword>
<sequence>MKKGQEIELDITAIAFGGRGLTRLEGMAVFVDGAVPGDRVLARVYKKKQRYAEARVVSLISPSPDRVPAPCPYSGYCGGCKWQFLDYERQLVYKQQHVQEALAHIGGVEGVPVHPTLGSDAIYGYRNKMEFSCAERRWLLPEELGREDVAAGMALGLHVPGTFDKVLDIEACLLQPDTGNRILGDVRRYIQASLLPVYGLRSHEGFWRFLVLRHSTADDQWMVNLVTASSEREQVQPLADLLAEKYPAVVSVVNNVTDSRAGVAVGQYEVPLVGAPMMLERIGPFEFELSANSFFQTNTRGAARLYDTVEEYTGLTGAETVLDLYCGTGTIAIYLAGQAREVIGLEVVESAVADARRNCGRNGIDNCRFVAGDIRRTLPALDARPEVMIIDPPRAGMHADVVAAVLALAPERIVYVSCNPATLARDLGLMRDHYRVTQVQPVDMFPHTFHIEAVAAMERVGS</sequence>
<dbReference type="InterPro" id="IPR030390">
    <property type="entry name" value="MeTrfase_TrmA_AS"/>
</dbReference>
<dbReference type="EMBL" id="JALJRB010000041">
    <property type="protein sequence ID" value="MCJ8503044.1"/>
    <property type="molecule type" value="Genomic_DNA"/>
</dbReference>
<feature type="binding site" evidence="4">
    <location>
        <position position="325"/>
    </location>
    <ligand>
        <name>S-adenosyl-L-methionine</name>
        <dbReference type="ChEBI" id="CHEBI:59789"/>
    </ligand>
</feature>
<dbReference type="PROSITE" id="PS50926">
    <property type="entry name" value="TRAM"/>
    <property type="match status" value="1"/>
</dbReference>
<dbReference type="Gene3D" id="2.40.50.1070">
    <property type="match status" value="1"/>
</dbReference>
<keyword evidence="2 4" id="KW-0808">Transferase</keyword>
<evidence type="ECO:0000259" key="6">
    <source>
        <dbReference type="PROSITE" id="PS50926"/>
    </source>
</evidence>
<dbReference type="InterPro" id="IPR029063">
    <property type="entry name" value="SAM-dependent_MTases_sf"/>
</dbReference>
<dbReference type="InterPro" id="IPR010280">
    <property type="entry name" value="U5_MeTrfase_fam"/>
</dbReference>
<evidence type="ECO:0000256" key="4">
    <source>
        <dbReference type="PROSITE-ProRule" id="PRU01024"/>
    </source>
</evidence>
<reference evidence="7" key="1">
    <citation type="submission" date="2022-04" db="EMBL/GenBank/DDBJ databases">
        <title>Desulfatitalea alkaliphila sp. nov., a novel anaerobic sulfate-reducing bacterium isolated from terrestrial mud volcano, Taman Peninsula, Russia.</title>
        <authorList>
            <person name="Khomyakova M.A."/>
            <person name="Merkel A.Y."/>
            <person name="Slobodkin A.I."/>
        </authorList>
    </citation>
    <scope>NUCLEOTIDE SEQUENCE</scope>
    <source>
        <strain evidence="7">M08but</strain>
    </source>
</reference>
<dbReference type="GO" id="GO:0008757">
    <property type="term" value="F:S-adenosylmethionine-dependent methyltransferase activity"/>
    <property type="evidence" value="ECO:0007669"/>
    <property type="project" value="UniProtKB-ARBA"/>
</dbReference>
<proteinExistence type="inferred from homology"/>
<dbReference type="PROSITE" id="PS51687">
    <property type="entry name" value="SAM_MT_RNA_M5U"/>
    <property type="match status" value="1"/>
</dbReference>
<dbReference type="RefSeq" id="WP_246914772.1">
    <property type="nucleotide sequence ID" value="NZ_JALJRB010000041.1"/>
</dbReference>
<dbReference type="FunFam" id="3.40.50.150:FF:000009">
    <property type="entry name" value="23S rRNA (Uracil(1939)-C(5))-methyltransferase RlmD"/>
    <property type="match status" value="1"/>
</dbReference>
<dbReference type="AlphaFoldDB" id="A0AA41R562"/>
<gene>
    <name evidence="7" type="primary">rlmD</name>
    <name evidence="7" type="ORF">MRX98_20885</name>
</gene>
<dbReference type="GO" id="GO:0006396">
    <property type="term" value="P:RNA processing"/>
    <property type="evidence" value="ECO:0007669"/>
    <property type="project" value="InterPro"/>
</dbReference>
<dbReference type="PROSITE" id="PS01230">
    <property type="entry name" value="TRMA_1"/>
    <property type="match status" value="1"/>
</dbReference>
<organism evidence="7 8">
    <name type="scientific">Desulfatitalea alkaliphila</name>
    <dbReference type="NCBI Taxonomy" id="2929485"/>
    <lineage>
        <taxon>Bacteria</taxon>
        <taxon>Pseudomonadati</taxon>
        <taxon>Thermodesulfobacteriota</taxon>
        <taxon>Desulfobacteria</taxon>
        <taxon>Desulfobacterales</taxon>
        <taxon>Desulfosarcinaceae</taxon>
        <taxon>Desulfatitalea</taxon>
    </lineage>
</organism>
<evidence type="ECO:0000256" key="1">
    <source>
        <dbReference type="ARBA" id="ARBA00022603"/>
    </source>
</evidence>
<keyword evidence="1 4" id="KW-0489">Methyltransferase</keyword>
<feature type="active site" evidence="5">
    <location>
        <position position="418"/>
    </location>
</feature>
<dbReference type="InterPro" id="IPR002792">
    <property type="entry name" value="TRAM_dom"/>
</dbReference>
<comment type="similarity">
    <text evidence="4">Belongs to the class I-like SAM-binding methyltransferase superfamily. RNA M5U methyltransferase family.</text>
</comment>
<dbReference type="SUPFAM" id="SSF50249">
    <property type="entry name" value="Nucleic acid-binding proteins"/>
    <property type="match status" value="1"/>
</dbReference>
<dbReference type="FunFam" id="2.40.50.1070:FF:000003">
    <property type="entry name" value="23S rRNA (Uracil-5-)-methyltransferase RumA"/>
    <property type="match status" value="1"/>
</dbReference>